<name>A0ABR8LUS3_9FLAO</name>
<keyword evidence="5" id="KW-1185">Reference proteome</keyword>
<dbReference type="InterPro" id="IPR032185">
    <property type="entry name" value="DUF5017"/>
</dbReference>
<reference evidence="4 5" key="1">
    <citation type="submission" date="2020-09" db="EMBL/GenBank/DDBJ databases">
        <title>Bacillus nautilus sp. nov., Chryseoglobus crepusculi sp. nov, and Psychrobacter noctis sp. nov., isolated from deep-sea sponges from the equatorial Atlantic.</title>
        <authorList>
            <person name="Stennett H.L."/>
            <person name="Williams S.E."/>
        </authorList>
    </citation>
    <scope>NUCLEOTIDE SEQUENCE [LARGE SCALE GENOMIC DNA]</scope>
    <source>
        <strain evidence="4 5">28M-24</strain>
    </source>
</reference>
<dbReference type="Pfam" id="PF16409">
    <property type="entry name" value="DUF5017"/>
    <property type="match status" value="1"/>
</dbReference>
<organism evidence="4 5">
    <name type="scientific">Olleya marilimosa</name>
    <dbReference type="NCBI Taxonomy" id="272164"/>
    <lineage>
        <taxon>Bacteria</taxon>
        <taxon>Pseudomonadati</taxon>
        <taxon>Bacteroidota</taxon>
        <taxon>Flavobacteriia</taxon>
        <taxon>Flavobacteriales</taxon>
        <taxon>Flavobacteriaceae</taxon>
    </lineage>
</organism>
<dbReference type="InterPro" id="IPR043744">
    <property type="entry name" value="DUF5689"/>
</dbReference>
<comment type="caution">
    <text evidence="4">The sequence shown here is derived from an EMBL/GenBank/DDBJ whole genome shotgun (WGS) entry which is preliminary data.</text>
</comment>
<keyword evidence="1" id="KW-0732">Signal</keyword>
<dbReference type="Proteomes" id="UP000627521">
    <property type="component" value="Unassembled WGS sequence"/>
</dbReference>
<evidence type="ECO:0000259" key="2">
    <source>
        <dbReference type="Pfam" id="PF16409"/>
    </source>
</evidence>
<dbReference type="RefSeq" id="WP_099568154.1">
    <property type="nucleotide sequence ID" value="NZ_JACXXF010000002.1"/>
</dbReference>
<feature type="signal peptide" evidence="1">
    <location>
        <begin position="1"/>
        <end position="17"/>
    </location>
</feature>
<gene>
    <name evidence="4" type="ORF">IEG06_05360</name>
</gene>
<accession>A0ABR8LUS3</accession>
<evidence type="ECO:0000313" key="5">
    <source>
        <dbReference type="Proteomes" id="UP000627521"/>
    </source>
</evidence>
<dbReference type="EMBL" id="JACXXH010000002">
    <property type="protein sequence ID" value="MBD3862869.1"/>
    <property type="molecule type" value="Genomic_DNA"/>
</dbReference>
<feature type="domain" description="DUF5017" evidence="2">
    <location>
        <begin position="360"/>
        <end position="450"/>
    </location>
</feature>
<feature type="chain" id="PRO_5046462329" evidence="1">
    <location>
        <begin position="18"/>
        <end position="453"/>
    </location>
</feature>
<evidence type="ECO:0000313" key="4">
    <source>
        <dbReference type="EMBL" id="MBD3862869.1"/>
    </source>
</evidence>
<dbReference type="Pfam" id="PF18942">
    <property type="entry name" value="DUF5689"/>
    <property type="match status" value="1"/>
</dbReference>
<dbReference type="PROSITE" id="PS51257">
    <property type="entry name" value="PROKAR_LIPOPROTEIN"/>
    <property type="match status" value="1"/>
</dbReference>
<dbReference type="NCBIfam" id="NF038128">
    <property type="entry name" value="choice_anch_J"/>
    <property type="match status" value="1"/>
</dbReference>
<protein>
    <submittedName>
        <fullName evidence="4">Choice-of-anchor J domain-containing protein</fullName>
    </submittedName>
</protein>
<evidence type="ECO:0000256" key="1">
    <source>
        <dbReference type="SAM" id="SignalP"/>
    </source>
</evidence>
<feature type="domain" description="DUF5689" evidence="3">
    <location>
        <begin position="57"/>
        <end position="285"/>
    </location>
</feature>
<sequence length="453" mass="49747">MKTNKFLTLAFSFMALVAVTSCVENDDYSVPESQGAEENAALNKLLSKIESGEVELQTITQVKSNFVQYEATQIESEIAVKGYVSSSDETGNFYKEFFIQDSPTDPTQTLKVVLNQADTYNQFNKGREVYIYLKDLYIGETNTGDDVVTIGGKFDTFDNDVLEMTSNQIPNHLFRSTTTETLMPVELELSEVGEEHIGMFVKLVNVQFPASLENKPYVDPTDDFDSQRSIESCSDSGTFTLESSTFAAFKNELLPTDGKGSISGIVNKTYDGYDLIINLNTTDDVVMDGVRCDPLFQDSFSAANLDKWTTFSVTGAQEWYYNNFGNPSDSATMNGFSGGAQENEDWLISLPIDLSSVPSAFLSFQTVKRYGGNNLEVFYATDYTGGNPNTDGTWVALSPTLDTNEGSWSSWTDSGSLDLSAAAGGNVFIAFKYTSTNSSASTWEVDNVKVSAE</sequence>
<proteinExistence type="predicted"/>
<evidence type="ECO:0000259" key="3">
    <source>
        <dbReference type="Pfam" id="PF18942"/>
    </source>
</evidence>